<dbReference type="GO" id="GO:0052689">
    <property type="term" value="F:carboxylic ester hydrolase activity"/>
    <property type="evidence" value="ECO:0007669"/>
    <property type="project" value="UniProtKB-ARBA"/>
</dbReference>
<feature type="domain" description="Dienelactone hydrolase" evidence="3">
    <location>
        <begin position="46"/>
        <end position="205"/>
    </location>
</feature>
<keyword evidence="2 4" id="KW-0378">Hydrolase</keyword>
<dbReference type="OrthoDB" id="9810066at2"/>
<dbReference type="Gene3D" id="3.40.50.1820">
    <property type="entry name" value="alpha/beta hydrolase"/>
    <property type="match status" value="1"/>
</dbReference>
<dbReference type="InterPro" id="IPR002925">
    <property type="entry name" value="Dienelactn_hydro"/>
</dbReference>
<evidence type="ECO:0000256" key="2">
    <source>
        <dbReference type="ARBA" id="ARBA00022801"/>
    </source>
</evidence>
<reference evidence="4 5" key="1">
    <citation type="submission" date="2016-11" db="EMBL/GenBank/DDBJ databases">
        <authorList>
            <person name="Jaros S."/>
            <person name="Januszkiewicz K."/>
            <person name="Wedrychowicz H."/>
        </authorList>
    </citation>
    <scope>NUCLEOTIDE SEQUENCE [LARGE SCALE GENOMIC DNA]</scope>
    <source>
        <strain evidence="4 5">DSM 46144</strain>
    </source>
</reference>
<name>A0A1M7TUL7_9ACTN</name>
<dbReference type="EMBL" id="FRCS01000007">
    <property type="protein sequence ID" value="SHN74434.1"/>
    <property type="molecule type" value="Genomic_DNA"/>
</dbReference>
<evidence type="ECO:0000256" key="1">
    <source>
        <dbReference type="ARBA" id="ARBA00008645"/>
    </source>
</evidence>
<evidence type="ECO:0000313" key="4">
    <source>
        <dbReference type="EMBL" id="SHN74434.1"/>
    </source>
</evidence>
<dbReference type="Proteomes" id="UP000184440">
    <property type="component" value="Unassembled WGS sequence"/>
</dbReference>
<keyword evidence="5" id="KW-1185">Reference proteome</keyword>
<dbReference type="PANTHER" id="PTHR22946:SF9">
    <property type="entry name" value="POLYKETIDE TRANSFERASE AF380"/>
    <property type="match status" value="1"/>
</dbReference>
<dbReference type="STRING" id="134849.SAMN05443668_10780"/>
<proteinExistence type="inferred from homology"/>
<evidence type="ECO:0000313" key="5">
    <source>
        <dbReference type="Proteomes" id="UP000184440"/>
    </source>
</evidence>
<protein>
    <submittedName>
        <fullName evidence="4">Dienelactone hydrolase</fullName>
    </submittedName>
</protein>
<sequence length="217" mass="22932">MSTQLTAHRIPTAGVDLEADVHLPDDPRGAVLFAHGSGSSRRSPRNRAVADVLHDRGFGTVLVDLLTEDEERIDAMSRELRFDIGLLAVRLTGILDWLHARPDTQHTPLGLFGASTGAAAALVSAAARPDLVGAVVSRGGRPDLADSALTAVQAPTLLIVGSHDETVIELNQQARTAMTAPNELLLIPGATHLFGEPGALEQVADHAADWFSTHLTT</sequence>
<dbReference type="SUPFAM" id="SSF53474">
    <property type="entry name" value="alpha/beta-Hydrolases"/>
    <property type="match status" value="1"/>
</dbReference>
<dbReference type="InterPro" id="IPR029058">
    <property type="entry name" value="AB_hydrolase_fold"/>
</dbReference>
<comment type="similarity">
    <text evidence="1">Belongs to the AB hydrolase superfamily.</text>
</comment>
<dbReference type="InterPro" id="IPR050261">
    <property type="entry name" value="FrsA_esterase"/>
</dbReference>
<accession>A0A1M7TUL7</accession>
<dbReference type="RefSeq" id="WP_073259896.1">
    <property type="nucleotide sequence ID" value="NZ_FRCS01000007.1"/>
</dbReference>
<organism evidence="4 5">
    <name type="scientific">Cryptosporangium aurantiacum</name>
    <dbReference type="NCBI Taxonomy" id="134849"/>
    <lineage>
        <taxon>Bacteria</taxon>
        <taxon>Bacillati</taxon>
        <taxon>Actinomycetota</taxon>
        <taxon>Actinomycetes</taxon>
        <taxon>Cryptosporangiales</taxon>
        <taxon>Cryptosporangiaceae</taxon>
        <taxon>Cryptosporangium</taxon>
    </lineage>
</organism>
<dbReference type="PANTHER" id="PTHR22946">
    <property type="entry name" value="DIENELACTONE HYDROLASE DOMAIN-CONTAINING PROTEIN-RELATED"/>
    <property type="match status" value="1"/>
</dbReference>
<evidence type="ECO:0000259" key="3">
    <source>
        <dbReference type="Pfam" id="PF01738"/>
    </source>
</evidence>
<gene>
    <name evidence="4" type="ORF">SAMN05443668_10780</name>
</gene>
<dbReference type="AlphaFoldDB" id="A0A1M7TUL7"/>
<dbReference type="Pfam" id="PF01738">
    <property type="entry name" value="DLH"/>
    <property type="match status" value="1"/>
</dbReference>